<dbReference type="AlphaFoldDB" id="A0A813UJZ1"/>
<comment type="caution">
    <text evidence="1">The sequence shown here is derived from an EMBL/GenBank/DDBJ whole genome shotgun (WGS) entry which is preliminary data.</text>
</comment>
<reference evidence="1" key="1">
    <citation type="submission" date="2021-02" db="EMBL/GenBank/DDBJ databases">
        <authorList>
            <person name="Nowell W R."/>
        </authorList>
    </citation>
    <scope>NUCLEOTIDE SEQUENCE</scope>
</reference>
<dbReference type="EMBL" id="CAJNOE010000200">
    <property type="protein sequence ID" value="CAF1041101.1"/>
    <property type="molecule type" value="Genomic_DNA"/>
</dbReference>
<evidence type="ECO:0000313" key="2">
    <source>
        <dbReference type="EMBL" id="CAF1041101.1"/>
    </source>
</evidence>
<protein>
    <submittedName>
        <fullName evidence="1">Uncharacterized protein</fullName>
    </submittedName>
</protein>
<dbReference type="Proteomes" id="UP000663845">
    <property type="component" value="Unassembled WGS sequence"/>
</dbReference>
<name>A0A813UJZ1_9BILA</name>
<sequence length="235" mass="26355">MVGHIRQCHTCTIITTVILLLIGPNLLCNSIRLEYRPSLGQLFTYSEVEVTEVSDPDEDIDYSIQRMETTYTERIVDVNELEDGIITVETQYNSVEITPPNERMKKNLLASSYRFKINRYGMIQIALASTLVGDLNNVFPLHDVDVGDSWTTTADGLGKANTRYTLISVDENLVATIDSQATINLFEGLSTATVSLTLKIDSRTGVTITREDTRVLQVFSKRTVKTKSRKLIAQE</sequence>
<dbReference type="Proteomes" id="UP000663860">
    <property type="component" value="Unassembled WGS sequence"/>
</dbReference>
<dbReference type="EMBL" id="CAJNOG010000043">
    <property type="protein sequence ID" value="CAF0830663.1"/>
    <property type="molecule type" value="Genomic_DNA"/>
</dbReference>
<evidence type="ECO:0000313" key="3">
    <source>
        <dbReference type="Proteomes" id="UP000663845"/>
    </source>
</evidence>
<proteinExistence type="predicted"/>
<evidence type="ECO:0000313" key="1">
    <source>
        <dbReference type="EMBL" id="CAF0830663.1"/>
    </source>
</evidence>
<organism evidence="1 3">
    <name type="scientific">Adineta steineri</name>
    <dbReference type="NCBI Taxonomy" id="433720"/>
    <lineage>
        <taxon>Eukaryota</taxon>
        <taxon>Metazoa</taxon>
        <taxon>Spiralia</taxon>
        <taxon>Gnathifera</taxon>
        <taxon>Rotifera</taxon>
        <taxon>Eurotatoria</taxon>
        <taxon>Bdelloidea</taxon>
        <taxon>Adinetida</taxon>
        <taxon>Adinetidae</taxon>
        <taxon>Adineta</taxon>
    </lineage>
</organism>
<gene>
    <name evidence="2" type="ORF">IZO911_LOCUS19794</name>
    <name evidence="1" type="ORF">JYZ213_LOCUS6818</name>
</gene>
<accession>A0A813UJZ1</accession>